<dbReference type="HOGENOM" id="CLU_018354_10_0_4"/>
<comment type="cofactor">
    <cofactor evidence="1">
        <name>FAD</name>
        <dbReference type="ChEBI" id="CHEBI:57692"/>
    </cofactor>
</comment>
<evidence type="ECO:0000256" key="2">
    <source>
        <dbReference type="ARBA" id="ARBA00005466"/>
    </source>
</evidence>
<dbReference type="EMBL" id="AGZI01000004">
    <property type="protein sequence ID" value="EKU84430.1"/>
    <property type="molecule type" value="Genomic_DNA"/>
</dbReference>
<dbReference type="PATRIC" id="fig|883126.3.peg.166"/>
<dbReference type="PANTHER" id="PTHR42973:SF39">
    <property type="entry name" value="FAD-BINDING PCMH-TYPE DOMAIN-CONTAINING PROTEIN"/>
    <property type="match status" value="1"/>
</dbReference>
<dbReference type="InterPro" id="IPR016169">
    <property type="entry name" value="FAD-bd_PCMH_sub2"/>
</dbReference>
<comment type="similarity">
    <text evidence="2">Belongs to the oxygen-dependent FAD-linked oxidoreductase family.</text>
</comment>
<evidence type="ECO:0000256" key="5">
    <source>
        <dbReference type="ARBA" id="ARBA00023002"/>
    </source>
</evidence>
<dbReference type="Gene3D" id="3.40.462.20">
    <property type="match status" value="1"/>
</dbReference>
<dbReference type="InterPro" id="IPR050416">
    <property type="entry name" value="FAD-linked_Oxidoreductase"/>
</dbReference>
<keyword evidence="4" id="KW-0274">FAD</keyword>
<dbReference type="InterPro" id="IPR006093">
    <property type="entry name" value="Oxy_OxRdtase_FAD_BS"/>
</dbReference>
<dbReference type="Pfam" id="PF08031">
    <property type="entry name" value="BBE"/>
    <property type="match status" value="1"/>
</dbReference>
<sequence>MDTLAKGQFNELKGLLRGELLEANDAGYDDARAVWNAMIDRRPALIVRCAGTADVRASLAYARDHQLRLAVRGGGHNIAGSALCDDGLVIDLSRMKSVQVDPVRRRAWVEGGATLRDFDHEAQAYGLATPLGINSTTGVAGLTLGGGFGWLSRTLGLAADNLLSAEMVTADAGRLQVSATEHPDLFWAIRGGGGNFGVVTRFEFALHPVGPQITAGLIVYPFAQAQSVLEQYRDAVATMAPDLTVWTVLRKAPPLPFLPPQVHGQDVLVLPVFSPSPSDAVDAAIARIAKLGEPLGMHVGPMPYAAWQQIFDPMLTPGARNYWKSHNFTQLSDGALDVVLRYASDLPTPQCEIFLGLPGGQAGAPPQQATAYPHRDALYVMNVHTRWEDPADDERCIAWARSFFADATPYASGGVYVNFMPQDEGERTSDAYGANYARLAQIKAAYDPDNLFRTNQNIRPASAAAAAG</sequence>
<dbReference type="Gene3D" id="3.30.465.10">
    <property type="match status" value="1"/>
</dbReference>
<dbReference type="RefSeq" id="WP_005662959.1">
    <property type="nucleotide sequence ID" value="NZ_JH992922.1"/>
</dbReference>
<dbReference type="InterPro" id="IPR016164">
    <property type="entry name" value="FAD-linked_Oxase-like_C"/>
</dbReference>
<dbReference type="eggNOG" id="COG0277">
    <property type="taxonomic scope" value="Bacteria"/>
</dbReference>
<comment type="caution">
    <text evidence="7">The sequence shown here is derived from an EMBL/GenBank/DDBJ whole genome shotgun (WGS) entry which is preliminary data.</text>
</comment>
<dbReference type="GO" id="GO:0016491">
    <property type="term" value="F:oxidoreductase activity"/>
    <property type="evidence" value="ECO:0007669"/>
    <property type="project" value="UniProtKB-KW"/>
</dbReference>
<evidence type="ECO:0000313" key="7">
    <source>
        <dbReference type="EMBL" id="EKU84430.1"/>
    </source>
</evidence>
<dbReference type="OrthoDB" id="9775082at2"/>
<dbReference type="PROSITE" id="PS00862">
    <property type="entry name" value="OX2_COVAL_FAD"/>
    <property type="match status" value="1"/>
</dbReference>
<proteinExistence type="inferred from homology"/>
<evidence type="ECO:0000256" key="4">
    <source>
        <dbReference type="ARBA" id="ARBA00022827"/>
    </source>
</evidence>
<dbReference type="PROSITE" id="PS51387">
    <property type="entry name" value="FAD_PCMH"/>
    <property type="match status" value="1"/>
</dbReference>
<dbReference type="InterPro" id="IPR036318">
    <property type="entry name" value="FAD-bd_PCMH-like_sf"/>
</dbReference>
<dbReference type="Gene3D" id="3.30.43.10">
    <property type="entry name" value="Uridine Diphospho-n-acetylenolpyruvylglucosamine Reductase, domain 2"/>
    <property type="match status" value="1"/>
</dbReference>
<dbReference type="InterPro" id="IPR006094">
    <property type="entry name" value="Oxid_FAD_bind_N"/>
</dbReference>
<organism evidence="7 8">
    <name type="scientific">Massilia timonae CCUG 45783</name>
    <dbReference type="NCBI Taxonomy" id="883126"/>
    <lineage>
        <taxon>Bacteria</taxon>
        <taxon>Pseudomonadati</taxon>
        <taxon>Pseudomonadota</taxon>
        <taxon>Betaproteobacteria</taxon>
        <taxon>Burkholderiales</taxon>
        <taxon>Oxalobacteraceae</taxon>
        <taxon>Telluria group</taxon>
        <taxon>Massilia</taxon>
    </lineage>
</organism>
<dbReference type="STRING" id="47229.LO55_830"/>
<dbReference type="AlphaFoldDB" id="K9E535"/>
<gene>
    <name evidence="7" type="ORF">HMPREF9710_00162</name>
</gene>
<dbReference type="GO" id="GO:0071949">
    <property type="term" value="F:FAD binding"/>
    <property type="evidence" value="ECO:0007669"/>
    <property type="project" value="InterPro"/>
</dbReference>
<evidence type="ECO:0000256" key="1">
    <source>
        <dbReference type="ARBA" id="ARBA00001974"/>
    </source>
</evidence>
<dbReference type="SUPFAM" id="SSF56176">
    <property type="entry name" value="FAD-binding/transporter-associated domain-like"/>
    <property type="match status" value="1"/>
</dbReference>
<keyword evidence="8" id="KW-1185">Reference proteome</keyword>
<evidence type="ECO:0000313" key="8">
    <source>
        <dbReference type="Proteomes" id="UP000009874"/>
    </source>
</evidence>
<name>K9E535_9BURK</name>
<dbReference type="Pfam" id="PF01565">
    <property type="entry name" value="FAD_binding_4"/>
    <property type="match status" value="1"/>
</dbReference>
<dbReference type="Proteomes" id="UP000009874">
    <property type="component" value="Unassembled WGS sequence"/>
</dbReference>
<protein>
    <recommendedName>
        <fullName evidence="6">FAD-binding PCMH-type domain-containing protein</fullName>
    </recommendedName>
</protein>
<dbReference type="InterPro" id="IPR012951">
    <property type="entry name" value="BBE"/>
</dbReference>
<dbReference type="InterPro" id="IPR016167">
    <property type="entry name" value="FAD-bd_PCMH_sub1"/>
</dbReference>
<dbReference type="PANTHER" id="PTHR42973">
    <property type="entry name" value="BINDING OXIDOREDUCTASE, PUTATIVE (AFU_ORTHOLOGUE AFUA_1G17690)-RELATED"/>
    <property type="match status" value="1"/>
</dbReference>
<dbReference type="InterPro" id="IPR016166">
    <property type="entry name" value="FAD-bd_PCMH"/>
</dbReference>
<keyword evidence="5" id="KW-0560">Oxidoreductase</keyword>
<accession>K9E535</accession>
<reference evidence="7 8" key="1">
    <citation type="submission" date="2012-09" db="EMBL/GenBank/DDBJ databases">
        <title>The Genome Sequence of Massilia timonae CCUG 45783.</title>
        <authorList>
            <consortium name="The Broad Institute Genome Sequencing Platform"/>
            <person name="Earl A."/>
            <person name="Ward D."/>
            <person name="Feldgarden M."/>
            <person name="Gevers D."/>
            <person name="Huys G."/>
            <person name="Walker B."/>
            <person name="Young S.K."/>
            <person name="Zeng Q."/>
            <person name="Gargeya S."/>
            <person name="Fitzgerald M."/>
            <person name="Haas B."/>
            <person name="Abouelleil A."/>
            <person name="Alvarado L."/>
            <person name="Arachchi H.M."/>
            <person name="Berlin A.M."/>
            <person name="Chapman S.B."/>
            <person name="Goldberg J."/>
            <person name="Griggs A."/>
            <person name="Gujja S."/>
            <person name="Hansen M."/>
            <person name="Howarth C."/>
            <person name="Imamovic A."/>
            <person name="Larimer J."/>
            <person name="McCowen C."/>
            <person name="Montmayeur A."/>
            <person name="Murphy C."/>
            <person name="Neiman D."/>
            <person name="Pearson M."/>
            <person name="Priest M."/>
            <person name="Roberts A."/>
            <person name="Saif S."/>
            <person name="Shea T."/>
            <person name="Sisk P."/>
            <person name="Sykes S."/>
            <person name="Wortman J."/>
            <person name="Nusbaum C."/>
            <person name="Birren B."/>
        </authorList>
    </citation>
    <scope>NUCLEOTIDE SEQUENCE [LARGE SCALE GENOMIC DNA]</scope>
    <source>
        <strain evidence="7 8">CCUG 45783</strain>
    </source>
</reference>
<dbReference type="SUPFAM" id="SSF55103">
    <property type="entry name" value="FAD-linked oxidases, C-terminal domain"/>
    <property type="match status" value="1"/>
</dbReference>
<evidence type="ECO:0000256" key="3">
    <source>
        <dbReference type="ARBA" id="ARBA00022630"/>
    </source>
</evidence>
<evidence type="ECO:0000259" key="6">
    <source>
        <dbReference type="PROSITE" id="PS51387"/>
    </source>
</evidence>
<feature type="domain" description="FAD-binding PCMH-type" evidence="6">
    <location>
        <begin position="39"/>
        <end position="209"/>
    </location>
</feature>
<keyword evidence="3" id="KW-0285">Flavoprotein</keyword>